<proteinExistence type="inferred from homology"/>
<dbReference type="GO" id="GO:0005524">
    <property type="term" value="F:ATP binding"/>
    <property type="evidence" value="ECO:0007669"/>
    <property type="project" value="UniProtKB-KW"/>
</dbReference>
<dbReference type="VEuPathDB" id="FungiDB:GGTG_09124"/>
<dbReference type="CDD" id="cd00712">
    <property type="entry name" value="AsnB"/>
    <property type="match status" value="1"/>
</dbReference>
<dbReference type="InterPro" id="IPR051786">
    <property type="entry name" value="ASN_synthetase/amidase"/>
</dbReference>
<dbReference type="Gene3D" id="3.60.20.10">
    <property type="entry name" value="Glutamine Phosphoribosylpyrophosphate, subunit 1, domain 1"/>
    <property type="match status" value="1"/>
</dbReference>
<dbReference type="EnsemblFungi" id="EJT72258">
    <property type="protein sequence ID" value="EJT72258"/>
    <property type="gene ID" value="GGTG_09124"/>
</dbReference>
<dbReference type="CDD" id="cd01991">
    <property type="entry name" value="Asn_synthase_B_C"/>
    <property type="match status" value="1"/>
</dbReference>
<dbReference type="GO" id="GO:0004066">
    <property type="term" value="F:asparagine synthase (glutamine-hydrolyzing) activity"/>
    <property type="evidence" value="ECO:0007669"/>
    <property type="project" value="InterPro"/>
</dbReference>
<evidence type="ECO:0000313" key="6">
    <source>
        <dbReference type="EMBL" id="EJT72258.1"/>
    </source>
</evidence>
<dbReference type="InterPro" id="IPR033738">
    <property type="entry name" value="AsnB_N"/>
</dbReference>
<dbReference type="InterPro" id="IPR014729">
    <property type="entry name" value="Rossmann-like_a/b/a_fold"/>
</dbReference>
<dbReference type="InterPro" id="IPR001962">
    <property type="entry name" value="Asn_synthase"/>
</dbReference>
<gene>
    <name evidence="7" type="primary">20349582</name>
    <name evidence="6" type="ORF">GGTG_09124</name>
</gene>
<keyword evidence="2" id="KW-0547">Nucleotide-binding</keyword>
<sequence length="661" mass="72161">MEVSWITGTQSTTYAALHFKSIHQAAAKLRHRGPDAEGVWLAPGGGVGLGHSRLSIVDLSHGGDQPLHSNDGRVHAVVNGEIYDHDAIRARLARDHGCVFGGTSDSEVALALYKVYGAPAFLEHMRGEFAFVIHDERDGRTIAGRDRFGIKPLFWTITGSGGGGRRLLLASECKAFLPLGWEPEWDVLSLFDASAMNGDKFVFKGVRKILPGYWMEVDKHGEIKHHEYWDINYRDKREVETRTVEEMIERVRERLIEAVRLRLRADVPVGIYLSGGIDSSAIAGIVAKLVREEGVKLGTRDPTERISCFSIKFPSASGFGESERTAEWLGVSIEKIDMDEAALARHFADAVYHNEHHHWDLNTVGKFALPTLPRRSGVPVVVTGEGADELFAGYPFLLPDSFTDADGAMPHTALAREGELRVQIQRLMASGMADILAAKGFFADRGDAAAAPRFYLGAVKMSFGPRGQQQQQQQRQEEVEEVVVDAAASKSSWWGSLLEGLGEDQGAKLAGWELTEKWILREAARPFLTPEPAWSGVDCSMESVETGVGVGEAGRLSCFVLQENFACLVLILVARGSVGANSNALATQICITKRRPGQGAPSPAPWQMPSKIAEMSGRVLARRWPDPASFGVGMPPRLTRPPVFSPLAAAFEPLGSLKPLS</sequence>
<accession>J3P6I3</accession>
<dbReference type="STRING" id="644352.J3P6I3"/>
<evidence type="ECO:0000256" key="2">
    <source>
        <dbReference type="ARBA" id="ARBA00022741"/>
    </source>
</evidence>
<organism evidence="6">
    <name type="scientific">Gaeumannomyces tritici (strain R3-111a-1)</name>
    <name type="common">Wheat and barley take-all root rot fungus</name>
    <name type="synonym">Gaeumannomyces graminis var. tritici</name>
    <dbReference type="NCBI Taxonomy" id="644352"/>
    <lineage>
        <taxon>Eukaryota</taxon>
        <taxon>Fungi</taxon>
        <taxon>Dikarya</taxon>
        <taxon>Ascomycota</taxon>
        <taxon>Pezizomycotina</taxon>
        <taxon>Sordariomycetes</taxon>
        <taxon>Sordariomycetidae</taxon>
        <taxon>Magnaporthales</taxon>
        <taxon>Magnaporthaceae</taxon>
        <taxon>Gaeumannomyces</taxon>
    </lineage>
</organism>
<keyword evidence="4" id="KW-0315">Glutamine amidotransferase</keyword>
<dbReference type="SUPFAM" id="SSF56235">
    <property type="entry name" value="N-terminal nucleophile aminohydrolases (Ntn hydrolases)"/>
    <property type="match status" value="1"/>
</dbReference>
<feature type="domain" description="Glutamine amidotransferase type-2" evidence="5">
    <location>
        <begin position="4"/>
        <end position="220"/>
    </location>
</feature>
<dbReference type="Gene3D" id="3.40.50.620">
    <property type="entry name" value="HUPs"/>
    <property type="match status" value="1"/>
</dbReference>
<dbReference type="NCBIfam" id="TIGR01536">
    <property type="entry name" value="asn_synth_AEB"/>
    <property type="match status" value="1"/>
</dbReference>
<evidence type="ECO:0000256" key="3">
    <source>
        <dbReference type="ARBA" id="ARBA00022840"/>
    </source>
</evidence>
<reference evidence="7" key="5">
    <citation type="submission" date="2018-04" db="UniProtKB">
        <authorList>
            <consortium name="EnsemblFungi"/>
        </authorList>
    </citation>
    <scope>IDENTIFICATION</scope>
    <source>
        <strain evidence="7">R3-111a-1</strain>
    </source>
</reference>
<comment type="similarity">
    <text evidence="1">Belongs to the asparagine synthetase family.</text>
</comment>
<evidence type="ECO:0000313" key="7">
    <source>
        <dbReference type="EnsemblFungi" id="EJT72258"/>
    </source>
</evidence>
<dbReference type="PANTHER" id="PTHR43284">
    <property type="entry name" value="ASPARAGINE SYNTHETASE (GLUTAMINE-HYDROLYZING)"/>
    <property type="match status" value="1"/>
</dbReference>
<keyword evidence="8" id="KW-1185">Reference proteome</keyword>
<reference evidence="6" key="3">
    <citation type="submission" date="2010-09" db="EMBL/GenBank/DDBJ databases">
        <title>Annotation of Gaeumannomyces graminis var. tritici R3-111a-1.</title>
        <authorList>
            <consortium name="The Broad Institute Genome Sequencing Platform"/>
            <person name="Ma L.-J."/>
            <person name="Dead R."/>
            <person name="Young S.K."/>
            <person name="Zeng Q."/>
            <person name="Gargeya S."/>
            <person name="Fitzgerald M."/>
            <person name="Haas B."/>
            <person name="Abouelleil A."/>
            <person name="Alvarado L."/>
            <person name="Arachchi H.M."/>
            <person name="Berlin A."/>
            <person name="Brown A."/>
            <person name="Chapman S.B."/>
            <person name="Chen Z."/>
            <person name="Dunbar C."/>
            <person name="Freedman E."/>
            <person name="Gearin G."/>
            <person name="Gellesch M."/>
            <person name="Goldberg J."/>
            <person name="Griggs A."/>
            <person name="Gujja S."/>
            <person name="Heiman D."/>
            <person name="Howarth C."/>
            <person name="Larson L."/>
            <person name="Lui A."/>
            <person name="MacDonald P.J.P."/>
            <person name="Mehta T."/>
            <person name="Montmayeur A."/>
            <person name="Murphy C."/>
            <person name="Neiman D."/>
            <person name="Pearson M."/>
            <person name="Priest M."/>
            <person name="Roberts A."/>
            <person name="Saif S."/>
            <person name="Shea T."/>
            <person name="Shenoy N."/>
            <person name="Sisk P."/>
            <person name="Stolte C."/>
            <person name="Sykes S."/>
            <person name="Yandava C."/>
            <person name="Wortman J."/>
            <person name="Nusbaum C."/>
            <person name="Birren B."/>
        </authorList>
    </citation>
    <scope>NUCLEOTIDE SEQUENCE</scope>
    <source>
        <strain evidence="6">R3-111a-1</strain>
    </source>
</reference>
<evidence type="ECO:0000313" key="8">
    <source>
        <dbReference type="Proteomes" id="UP000006039"/>
    </source>
</evidence>
<reference evidence="6" key="2">
    <citation type="submission" date="2010-07" db="EMBL/GenBank/DDBJ databases">
        <authorList>
            <consortium name="The Broad Institute Genome Sequencing Platform"/>
            <consortium name="Broad Institute Genome Sequencing Center for Infectious Disease"/>
            <person name="Ma L.-J."/>
            <person name="Dead R."/>
            <person name="Young S."/>
            <person name="Zeng Q."/>
            <person name="Koehrsen M."/>
            <person name="Alvarado L."/>
            <person name="Berlin A."/>
            <person name="Chapman S.B."/>
            <person name="Chen Z."/>
            <person name="Freedman E."/>
            <person name="Gellesch M."/>
            <person name="Goldberg J."/>
            <person name="Griggs A."/>
            <person name="Gujja S."/>
            <person name="Heilman E.R."/>
            <person name="Heiman D."/>
            <person name="Hepburn T."/>
            <person name="Howarth C."/>
            <person name="Jen D."/>
            <person name="Larson L."/>
            <person name="Mehta T."/>
            <person name="Neiman D."/>
            <person name="Pearson M."/>
            <person name="Roberts A."/>
            <person name="Saif S."/>
            <person name="Shea T."/>
            <person name="Shenoy N."/>
            <person name="Sisk P."/>
            <person name="Stolte C."/>
            <person name="Sykes S."/>
            <person name="Walk T."/>
            <person name="White J."/>
            <person name="Yandava C."/>
            <person name="Haas B."/>
            <person name="Nusbaum C."/>
            <person name="Birren B."/>
        </authorList>
    </citation>
    <scope>NUCLEOTIDE SEQUENCE</scope>
    <source>
        <strain evidence="6">R3-111a-1</strain>
    </source>
</reference>
<dbReference type="InterPro" id="IPR006426">
    <property type="entry name" value="Asn_synth_AEB"/>
</dbReference>
<dbReference type="PANTHER" id="PTHR43284:SF1">
    <property type="entry name" value="ASPARAGINE SYNTHETASE"/>
    <property type="match status" value="1"/>
</dbReference>
<keyword evidence="3" id="KW-0067">ATP-binding</keyword>
<evidence type="ECO:0000256" key="4">
    <source>
        <dbReference type="ARBA" id="ARBA00022962"/>
    </source>
</evidence>
<dbReference type="InterPro" id="IPR017932">
    <property type="entry name" value="GATase_2_dom"/>
</dbReference>
<reference evidence="7" key="4">
    <citation type="journal article" date="2015" name="G3 (Bethesda)">
        <title>Genome sequences of three phytopathogenic species of the Magnaporthaceae family of fungi.</title>
        <authorList>
            <person name="Okagaki L.H."/>
            <person name="Nunes C.C."/>
            <person name="Sailsbery J."/>
            <person name="Clay B."/>
            <person name="Brown D."/>
            <person name="John T."/>
            <person name="Oh Y."/>
            <person name="Young N."/>
            <person name="Fitzgerald M."/>
            <person name="Haas B.J."/>
            <person name="Zeng Q."/>
            <person name="Young S."/>
            <person name="Adiconis X."/>
            <person name="Fan L."/>
            <person name="Levin J.Z."/>
            <person name="Mitchell T.K."/>
            <person name="Okubara P.A."/>
            <person name="Farman M.L."/>
            <person name="Kohn L.M."/>
            <person name="Birren B."/>
            <person name="Ma L.-J."/>
            <person name="Dean R.A."/>
        </authorList>
    </citation>
    <scope>NUCLEOTIDE SEQUENCE</scope>
    <source>
        <strain evidence="7">R3-111a-1</strain>
    </source>
</reference>
<dbReference type="Pfam" id="PF13537">
    <property type="entry name" value="GATase_7"/>
    <property type="match status" value="1"/>
</dbReference>
<name>J3P6I3_GAET3</name>
<evidence type="ECO:0000256" key="1">
    <source>
        <dbReference type="ARBA" id="ARBA00005752"/>
    </source>
</evidence>
<dbReference type="Proteomes" id="UP000006039">
    <property type="component" value="Unassembled WGS sequence"/>
</dbReference>
<dbReference type="PROSITE" id="PS51278">
    <property type="entry name" value="GATASE_TYPE_2"/>
    <property type="match status" value="1"/>
</dbReference>
<dbReference type="eggNOG" id="KOG0571">
    <property type="taxonomic scope" value="Eukaryota"/>
</dbReference>
<dbReference type="GO" id="GO:0005829">
    <property type="term" value="C:cytosol"/>
    <property type="evidence" value="ECO:0007669"/>
    <property type="project" value="TreeGrafter"/>
</dbReference>
<dbReference type="AlphaFoldDB" id="J3P6I3"/>
<dbReference type="SUPFAM" id="SSF52402">
    <property type="entry name" value="Adenine nucleotide alpha hydrolases-like"/>
    <property type="match status" value="1"/>
</dbReference>
<dbReference type="RefSeq" id="XP_009225232.1">
    <property type="nucleotide sequence ID" value="XM_009226968.1"/>
</dbReference>
<evidence type="ECO:0000259" key="5">
    <source>
        <dbReference type="PROSITE" id="PS51278"/>
    </source>
</evidence>
<reference evidence="8" key="1">
    <citation type="submission" date="2010-07" db="EMBL/GenBank/DDBJ databases">
        <title>The genome sequence of Gaeumannomyces graminis var. tritici strain R3-111a-1.</title>
        <authorList>
            <consortium name="The Broad Institute Genome Sequencing Platform"/>
            <person name="Ma L.-J."/>
            <person name="Dead R."/>
            <person name="Young S."/>
            <person name="Zeng Q."/>
            <person name="Koehrsen M."/>
            <person name="Alvarado L."/>
            <person name="Berlin A."/>
            <person name="Chapman S.B."/>
            <person name="Chen Z."/>
            <person name="Freedman E."/>
            <person name="Gellesch M."/>
            <person name="Goldberg J."/>
            <person name="Griggs A."/>
            <person name="Gujja S."/>
            <person name="Heilman E.R."/>
            <person name="Heiman D."/>
            <person name="Hepburn T."/>
            <person name="Howarth C."/>
            <person name="Jen D."/>
            <person name="Larson L."/>
            <person name="Mehta T."/>
            <person name="Neiman D."/>
            <person name="Pearson M."/>
            <person name="Roberts A."/>
            <person name="Saif S."/>
            <person name="Shea T."/>
            <person name="Shenoy N."/>
            <person name="Sisk P."/>
            <person name="Stolte C."/>
            <person name="Sykes S."/>
            <person name="Walk T."/>
            <person name="White J."/>
            <person name="Yandava C."/>
            <person name="Haas B."/>
            <person name="Nusbaum C."/>
            <person name="Birren B."/>
        </authorList>
    </citation>
    <scope>NUCLEOTIDE SEQUENCE [LARGE SCALE GENOMIC DNA]</scope>
    <source>
        <strain evidence="8">R3-111a-1</strain>
    </source>
</reference>
<dbReference type="Pfam" id="PF00733">
    <property type="entry name" value="Asn_synthase"/>
    <property type="match status" value="1"/>
</dbReference>
<dbReference type="GO" id="GO:0006529">
    <property type="term" value="P:asparagine biosynthetic process"/>
    <property type="evidence" value="ECO:0007669"/>
    <property type="project" value="InterPro"/>
</dbReference>
<dbReference type="EMBL" id="GL385399">
    <property type="protein sequence ID" value="EJT72258.1"/>
    <property type="molecule type" value="Genomic_DNA"/>
</dbReference>
<protein>
    <recommendedName>
        <fullName evidence="5">Glutamine amidotransferase type-2 domain-containing protein</fullName>
    </recommendedName>
</protein>
<dbReference type="GeneID" id="20349582"/>
<dbReference type="OrthoDB" id="409189at2759"/>
<dbReference type="HOGENOM" id="CLU_014658_1_0_1"/>
<dbReference type="InterPro" id="IPR029055">
    <property type="entry name" value="Ntn_hydrolases_N"/>
</dbReference>